<feature type="region of interest" description="Disordered" evidence="7">
    <location>
        <begin position="1056"/>
        <end position="1084"/>
    </location>
</feature>
<accession>A0A5N6KUD4</accession>
<feature type="region of interest" description="Disordered" evidence="7">
    <location>
        <begin position="717"/>
        <end position="871"/>
    </location>
</feature>
<feature type="compositionally biased region" description="Acidic residues" evidence="7">
    <location>
        <begin position="807"/>
        <end position="826"/>
    </location>
</feature>
<evidence type="ECO:0000256" key="6">
    <source>
        <dbReference type="SAM" id="Coils"/>
    </source>
</evidence>
<evidence type="ECO:0000256" key="1">
    <source>
        <dbReference type="ARBA" id="ARBA00004496"/>
    </source>
</evidence>
<dbReference type="GO" id="GO:0072344">
    <property type="term" value="P:rescue of stalled ribosome"/>
    <property type="evidence" value="ECO:0007669"/>
    <property type="project" value="TreeGrafter"/>
</dbReference>
<feature type="region of interest" description="Disordered" evidence="7">
    <location>
        <begin position="693"/>
        <end position="712"/>
    </location>
</feature>
<feature type="compositionally biased region" description="Basic residues" evidence="7">
    <location>
        <begin position="853"/>
        <end position="863"/>
    </location>
</feature>
<feature type="domain" description="NFACT protein C-terminal" evidence="9">
    <location>
        <begin position="950"/>
        <end position="1054"/>
    </location>
</feature>
<feature type="region of interest" description="Disordered" evidence="7">
    <location>
        <begin position="441"/>
        <end position="474"/>
    </location>
</feature>
<keyword evidence="4 6" id="KW-0175">Coiled coil</keyword>
<gene>
    <name evidence="10" type="ORF">FH972_023074</name>
</gene>
<evidence type="ECO:0000256" key="3">
    <source>
        <dbReference type="ARBA" id="ARBA00022490"/>
    </source>
</evidence>
<dbReference type="GO" id="GO:0000049">
    <property type="term" value="F:tRNA binding"/>
    <property type="evidence" value="ECO:0007669"/>
    <property type="project" value="TreeGrafter"/>
</dbReference>
<dbReference type="Pfam" id="PF05833">
    <property type="entry name" value="NFACT_N"/>
    <property type="match status" value="1"/>
</dbReference>
<feature type="domain" description="NFACT RNA-binding" evidence="8">
    <location>
        <begin position="554"/>
        <end position="667"/>
    </location>
</feature>
<keyword evidence="11" id="KW-1185">Reference proteome</keyword>
<evidence type="ECO:0000259" key="9">
    <source>
        <dbReference type="Pfam" id="PF11923"/>
    </source>
</evidence>
<evidence type="ECO:0000256" key="7">
    <source>
        <dbReference type="SAM" id="MobiDB-lite"/>
    </source>
</evidence>
<feature type="coiled-coil region" evidence="6">
    <location>
        <begin position="337"/>
        <end position="392"/>
    </location>
</feature>
<dbReference type="Proteomes" id="UP000327013">
    <property type="component" value="Unassembled WGS sequence"/>
</dbReference>
<name>A0A5N6KUD4_9ROSI</name>
<evidence type="ECO:0000256" key="2">
    <source>
        <dbReference type="ARBA" id="ARBA00008318"/>
    </source>
</evidence>
<dbReference type="FunFam" id="2.30.310.10:FF:000003">
    <property type="entry name" value="Zinc knuckle domain containing protein"/>
    <property type="match status" value="1"/>
</dbReference>
<feature type="compositionally biased region" description="Polar residues" evidence="7">
    <location>
        <begin position="781"/>
        <end position="798"/>
    </location>
</feature>
<dbReference type="InterPro" id="IPR051608">
    <property type="entry name" value="RQC_Subunit_NEMF"/>
</dbReference>
<dbReference type="GO" id="GO:0005737">
    <property type="term" value="C:cytoplasm"/>
    <property type="evidence" value="ECO:0007669"/>
    <property type="project" value="UniProtKB-SubCell"/>
</dbReference>
<keyword evidence="3" id="KW-0963">Cytoplasm</keyword>
<dbReference type="Pfam" id="PF11923">
    <property type="entry name" value="NFACT-C"/>
    <property type="match status" value="1"/>
</dbReference>
<dbReference type="InterPro" id="IPR008532">
    <property type="entry name" value="NFACT_RNA-bd"/>
</dbReference>
<evidence type="ECO:0000256" key="4">
    <source>
        <dbReference type="ARBA" id="ARBA00023054"/>
    </source>
</evidence>
<feature type="compositionally biased region" description="Basic and acidic residues" evidence="7">
    <location>
        <begin position="917"/>
        <end position="934"/>
    </location>
</feature>
<feature type="compositionally biased region" description="Acidic residues" evidence="7">
    <location>
        <begin position="754"/>
        <end position="777"/>
    </location>
</feature>
<evidence type="ECO:0000259" key="8">
    <source>
        <dbReference type="Pfam" id="PF05670"/>
    </source>
</evidence>
<dbReference type="PANTHER" id="PTHR15239:SF6">
    <property type="entry name" value="RIBOSOME QUALITY CONTROL COMPLEX SUBUNIT NEMF"/>
    <property type="match status" value="1"/>
</dbReference>
<evidence type="ECO:0000313" key="11">
    <source>
        <dbReference type="Proteomes" id="UP000327013"/>
    </source>
</evidence>
<protein>
    <recommendedName>
        <fullName evidence="5">Ribosome quality control complex subunit 2</fullName>
    </recommendedName>
</protein>
<comment type="caution">
    <text evidence="10">The sequence shown here is derived from an EMBL/GenBank/DDBJ whole genome shotgun (WGS) entry which is preliminary data.</text>
</comment>
<dbReference type="GO" id="GO:0043023">
    <property type="term" value="F:ribosomal large subunit binding"/>
    <property type="evidence" value="ECO:0007669"/>
    <property type="project" value="TreeGrafter"/>
</dbReference>
<sequence length="1084" mass="118207">MKQRFSSLDIKVIAHELSQTLPTLRVSNIYDLSSRIFLFKFAKPSHKASLIVDSGFRCHLTAFTRTTEAAPSPFVTRLRKFLKTRRVTKVSQVGTDRILELQFSEGQYRLFLEFYAGGNIVLTDGELKVLTVLRNVNEGAEHEHVRVGSTYNLSERQNIDGIPDLTTQRIKDGLQKWIERQVAAESTQGGKHKRKSKGGDVLRKALAGCINEYPPLLLEHALQVTGFDTTLLPEAVVADDVLLQGVLEALKEAGRTMDKVMSHQVAKGYIIGKSVASSTNSESPGQEKIMYNDFHPFLPHQFASDPSLKSLEFEGFNHTVDEFFSSIEGQKLESRLAEKEEAARKKLEHAKLDQEKRIGGLQEVQALNVRKAQAIEANLDRVEEAAAAINSLISQGMDWVEIDRLIGIEQKRQNPVAEIIKLPLKLSDNTATLLLGEWNTEEDEEEGYFTGSEPSDSEDDESPPKKSDATKAALAKPQENRLAVDIDLGLSGWSNAREYYDQKKTAAAKQEKTVAASTKALKSATVKVEADLKKALKQEKAILQPTRQAFWFEKFIYFISSDGYLVLGGKDAMQSEILYKRHMKKGDVFVHADLNGACPMIIKNNASTPDAPIPPGTLSQAGNMSVATSSAWDSKAVMSAWWVPADKVTKNASTGDYLPSGKFDFRGEKTFLPPAQLLLGFAVLFQVSDASKAKHTKHHLRDEPTGSKVVNDEIAEVANPDGTQEEAAKEAKDEDTQEDDVTVEADEAHAVNENSDDESSDDANEQQEDQADDDDDDQPKASYNNPLQAKPSLQQSENPAIPNPIDSAEDSDDAGEDNDDEDEEVTETASTAAPSVAASTSTSSQPKPNIPVRGKRGKKKKMATKYADQDDADRAEAMELLGSRAGQERAAAAAAALAAAKADAEAQKARRTAVMERRIREGRAREEARLHADDAGAGDDADDDGLAAQAVDLDALVGTPLPGDELVAALPVCAPWASLARCKYKAKMQPGAQKKGKAVREILGAWAAAGQDRRALDERAEDVERIWPREIELVRAWKETEVFNVVPVSKVRVMMAGGSGGGSAKGGGKGQKGGGRGGRGSKKR</sequence>
<comment type="subcellular location">
    <subcellularLocation>
        <location evidence="1">Cytoplasm</location>
    </subcellularLocation>
</comment>
<dbReference type="PANTHER" id="PTHR15239">
    <property type="entry name" value="NUCLEAR EXPORT MEDIATOR FACTOR NEMF"/>
    <property type="match status" value="1"/>
</dbReference>
<dbReference type="GO" id="GO:1990116">
    <property type="term" value="P:ribosome-associated ubiquitin-dependent protein catabolic process"/>
    <property type="evidence" value="ECO:0007669"/>
    <property type="project" value="TreeGrafter"/>
</dbReference>
<proteinExistence type="inferred from homology"/>
<evidence type="ECO:0000313" key="10">
    <source>
        <dbReference type="EMBL" id="KAB8346022.1"/>
    </source>
</evidence>
<feature type="compositionally biased region" description="Gly residues" evidence="7">
    <location>
        <begin position="1057"/>
        <end position="1078"/>
    </location>
</feature>
<feature type="compositionally biased region" description="Acidic residues" evidence="7">
    <location>
        <begin position="735"/>
        <end position="745"/>
    </location>
</feature>
<dbReference type="OrthoDB" id="207084at2759"/>
<reference evidence="10 11" key="1">
    <citation type="submission" date="2019-06" db="EMBL/GenBank/DDBJ databases">
        <title>A chromosomal-level reference genome of Carpinus fangiana (Coryloideae, Betulaceae).</title>
        <authorList>
            <person name="Yang X."/>
            <person name="Wang Z."/>
            <person name="Zhang L."/>
            <person name="Hao G."/>
            <person name="Liu J."/>
            <person name="Yang Y."/>
        </authorList>
    </citation>
    <scope>NUCLEOTIDE SEQUENCE [LARGE SCALE GENOMIC DNA]</scope>
    <source>
        <strain evidence="10">Cfa_2016G</strain>
        <tissue evidence="10">Leaf</tissue>
    </source>
</reference>
<comment type="similarity">
    <text evidence="2">Belongs to the NEMF family.</text>
</comment>
<dbReference type="Gene3D" id="2.30.310.10">
    <property type="entry name" value="ibrinogen binding protein from staphylococcus aureus domain"/>
    <property type="match status" value="1"/>
</dbReference>
<feature type="compositionally biased region" description="Low complexity" evidence="7">
    <location>
        <begin position="827"/>
        <end position="844"/>
    </location>
</feature>
<organism evidence="10 11">
    <name type="scientific">Carpinus fangiana</name>
    <dbReference type="NCBI Taxonomy" id="176857"/>
    <lineage>
        <taxon>Eukaryota</taxon>
        <taxon>Viridiplantae</taxon>
        <taxon>Streptophyta</taxon>
        <taxon>Embryophyta</taxon>
        <taxon>Tracheophyta</taxon>
        <taxon>Spermatophyta</taxon>
        <taxon>Magnoliopsida</taxon>
        <taxon>eudicotyledons</taxon>
        <taxon>Gunneridae</taxon>
        <taxon>Pentapetalae</taxon>
        <taxon>rosids</taxon>
        <taxon>fabids</taxon>
        <taxon>Fagales</taxon>
        <taxon>Betulaceae</taxon>
        <taxon>Carpinus</taxon>
    </lineage>
</organism>
<dbReference type="Pfam" id="PF05670">
    <property type="entry name" value="NFACT-R_1"/>
    <property type="match status" value="1"/>
</dbReference>
<evidence type="ECO:0000256" key="5">
    <source>
        <dbReference type="ARBA" id="ARBA00070414"/>
    </source>
</evidence>
<dbReference type="EMBL" id="VIBQ01000013">
    <property type="protein sequence ID" value="KAB8346022.1"/>
    <property type="molecule type" value="Genomic_DNA"/>
</dbReference>
<feature type="region of interest" description="Disordered" evidence="7">
    <location>
        <begin position="917"/>
        <end position="943"/>
    </location>
</feature>
<dbReference type="InterPro" id="IPR021846">
    <property type="entry name" value="NFACT-C"/>
</dbReference>
<dbReference type="AlphaFoldDB" id="A0A5N6KUD4"/>
<dbReference type="GO" id="GO:1990112">
    <property type="term" value="C:RQC complex"/>
    <property type="evidence" value="ECO:0007669"/>
    <property type="project" value="TreeGrafter"/>
</dbReference>